<evidence type="ECO:0000313" key="2">
    <source>
        <dbReference type="EMBL" id="KAG6576124.1"/>
    </source>
</evidence>
<name>A0AAV6M6K4_9ROSI</name>
<reference evidence="2 3" key="1">
    <citation type="journal article" date="2021" name="Hortic Res">
        <title>The domestication of Cucurbita argyrosperma as revealed by the genome of its wild relative.</title>
        <authorList>
            <person name="Barrera-Redondo J."/>
            <person name="Sanchez-de la Vega G."/>
            <person name="Aguirre-Liguori J.A."/>
            <person name="Castellanos-Morales G."/>
            <person name="Gutierrez-Guerrero Y.T."/>
            <person name="Aguirre-Dugua X."/>
            <person name="Aguirre-Planter E."/>
            <person name="Tenaillon M.I."/>
            <person name="Lira-Saade R."/>
            <person name="Eguiarte L.E."/>
        </authorList>
    </citation>
    <scope>NUCLEOTIDE SEQUENCE [LARGE SCALE GENOMIC DNA]</scope>
    <source>
        <strain evidence="2">JBR-2021</strain>
    </source>
</reference>
<evidence type="ECO:0000256" key="1">
    <source>
        <dbReference type="SAM" id="MobiDB-lite"/>
    </source>
</evidence>
<feature type="region of interest" description="Disordered" evidence="1">
    <location>
        <begin position="74"/>
        <end position="102"/>
    </location>
</feature>
<feature type="non-terminal residue" evidence="2">
    <location>
        <position position="1"/>
    </location>
</feature>
<comment type="caution">
    <text evidence="2">The sequence shown here is derived from an EMBL/GenBank/DDBJ whole genome shotgun (WGS) entry which is preliminary data.</text>
</comment>
<proteinExistence type="predicted"/>
<dbReference type="EMBL" id="JAGKQH010000017">
    <property type="protein sequence ID" value="KAG6576124.1"/>
    <property type="molecule type" value="Genomic_DNA"/>
</dbReference>
<keyword evidence="3" id="KW-1185">Reference proteome</keyword>
<sequence length="102" mass="11259">MGFFKKLNFARKNRKPVEQEFEAEFGFEKGVQSVQVEEDSPELIRVTGVFEVQKLVAHIRRGVDKIVTVIKQENAAGGGSGDGEQQIEDAPTGGSPPDQRSR</sequence>
<evidence type="ECO:0000313" key="3">
    <source>
        <dbReference type="Proteomes" id="UP000685013"/>
    </source>
</evidence>
<accession>A0AAV6M6K4</accession>
<dbReference type="AlphaFoldDB" id="A0AAV6M6K4"/>
<dbReference type="Proteomes" id="UP000685013">
    <property type="component" value="Chromosome 17"/>
</dbReference>
<protein>
    <submittedName>
        <fullName evidence="2">Uncharacterized protein</fullName>
    </submittedName>
</protein>
<gene>
    <name evidence="2" type="ORF">SDJN03_26763</name>
</gene>
<organism evidence="2 3">
    <name type="scientific">Cucurbita argyrosperma subsp. sororia</name>
    <dbReference type="NCBI Taxonomy" id="37648"/>
    <lineage>
        <taxon>Eukaryota</taxon>
        <taxon>Viridiplantae</taxon>
        <taxon>Streptophyta</taxon>
        <taxon>Embryophyta</taxon>
        <taxon>Tracheophyta</taxon>
        <taxon>Spermatophyta</taxon>
        <taxon>Magnoliopsida</taxon>
        <taxon>eudicotyledons</taxon>
        <taxon>Gunneridae</taxon>
        <taxon>Pentapetalae</taxon>
        <taxon>rosids</taxon>
        <taxon>fabids</taxon>
        <taxon>Cucurbitales</taxon>
        <taxon>Cucurbitaceae</taxon>
        <taxon>Cucurbiteae</taxon>
        <taxon>Cucurbita</taxon>
    </lineage>
</organism>